<dbReference type="PANTHER" id="PTHR33744">
    <property type="entry name" value="CARBOHYDRATE DIACID REGULATOR"/>
    <property type="match status" value="1"/>
</dbReference>
<gene>
    <name evidence="3" type="ORF">SAMN04489720_0196</name>
</gene>
<dbReference type="Gene3D" id="1.10.10.2840">
    <property type="entry name" value="PucR C-terminal helix-turn-helix domain"/>
    <property type="match status" value="1"/>
</dbReference>
<name>A0A1G8A0G4_9MICO</name>
<dbReference type="STRING" id="399736.SAMN04489720_0196"/>
<evidence type="ECO:0000259" key="1">
    <source>
        <dbReference type="Pfam" id="PF13556"/>
    </source>
</evidence>
<feature type="domain" description="RsbT co-antagonist protein RsbRD N-terminal" evidence="2">
    <location>
        <begin position="17"/>
        <end position="151"/>
    </location>
</feature>
<keyword evidence="4" id="KW-1185">Reference proteome</keyword>
<evidence type="ECO:0000313" key="3">
    <source>
        <dbReference type="EMBL" id="SDH14444.1"/>
    </source>
</evidence>
<dbReference type="Pfam" id="PF14361">
    <property type="entry name" value="RsbRD_N"/>
    <property type="match status" value="1"/>
</dbReference>
<feature type="domain" description="PucR C-terminal helix-turn-helix" evidence="1">
    <location>
        <begin position="315"/>
        <end position="372"/>
    </location>
</feature>
<sequence length="376" mass="40350">MADPYQRILDALVERTDEIAAIVDARIRDELPSYDHVPYADIATSVHANVALTVATVQAGAVPATDSIGAAEASSTQRVDQGVPIVDVMRGFRVCIRAIQEQLIAIGHAQGLSDARLVELTDLLWALSDAFTARSAIVYRDRDVDRALADMRRVLRFLQGLASGDLDAEERAASAARYGLPLDGAYRAFRARALDEERTEELRRQLHRGPRGCVRLAASAGTEILGIASDVPSTGRLRAVVGVGPAVSLGEAARSFAVARGVLDAARRTRRDGVHTLQDMTWRIGITTAPLVTAELDARLVAPVVAEGAFGDAVLEAVGAYLDHGRSIPEAAASVHVHVNTLRYRLRRFEELTGADLASTTALVETAWALEAHRGS</sequence>
<dbReference type="Proteomes" id="UP000198822">
    <property type="component" value="Chromosome I"/>
</dbReference>
<protein>
    <submittedName>
        <fullName evidence="3">Putative transposase</fullName>
    </submittedName>
</protein>
<evidence type="ECO:0000259" key="2">
    <source>
        <dbReference type="Pfam" id="PF14361"/>
    </source>
</evidence>
<proteinExistence type="predicted"/>
<dbReference type="Pfam" id="PF13556">
    <property type="entry name" value="HTH_30"/>
    <property type="match status" value="1"/>
</dbReference>
<evidence type="ECO:0000313" key="4">
    <source>
        <dbReference type="Proteomes" id="UP000198822"/>
    </source>
</evidence>
<accession>A0A1G8A0G4</accession>
<dbReference type="AlphaFoldDB" id="A0A1G8A0G4"/>
<dbReference type="InterPro" id="IPR025751">
    <property type="entry name" value="RsbRD_N_dom"/>
</dbReference>
<dbReference type="PANTHER" id="PTHR33744:SF7">
    <property type="entry name" value="PUCR FAMILY TRANSCRIPTIONAL REGULATOR"/>
    <property type="match status" value="1"/>
</dbReference>
<organism evidence="3 4">
    <name type="scientific">Agrococcus jejuensis</name>
    <dbReference type="NCBI Taxonomy" id="399736"/>
    <lineage>
        <taxon>Bacteria</taxon>
        <taxon>Bacillati</taxon>
        <taxon>Actinomycetota</taxon>
        <taxon>Actinomycetes</taxon>
        <taxon>Micrococcales</taxon>
        <taxon>Microbacteriaceae</taxon>
        <taxon>Agrococcus</taxon>
    </lineage>
</organism>
<dbReference type="EMBL" id="LT629695">
    <property type="protein sequence ID" value="SDH14444.1"/>
    <property type="molecule type" value="Genomic_DNA"/>
</dbReference>
<dbReference type="RefSeq" id="WP_092501645.1">
    <property type="nucleotide sequence ID" value="NZ_LT629695.1"/>
</dbReference>
<dbReference type="InterPro" id="IPR025736">
    <property type="entry name" value="PucR_C-HTH_dom"/>
</dbReference>
<reference evidence="4" key="1">
    <citation type="submission" date="2016-10" db="EMBL/GenBank/DDBJ databases">
        <authorList>
            <person name="Varghese N."/>
            <person name="Submissions S."/>
        </authorList>
    </citation>
    <scope>NUCLEOTIDE SEQUENCE [LARGE SCALE GENOMIC DNA]</scope>
    <source>
        <strain evidence="4">DSM 22002</strain>
    </source>
</reference>
<dbReference type="OrthoDB" id="3190266at2"/>
<dbReference type="InterPro" id="IPR042070">
    <property type="entry name" value="PucR_C-HTH_sf"/>
</dbReference>
<dbReference type="InterPro" id="IPR051448">
    <property type="entry name" value="CdaR-like_regulators"/>
</dbReference>